<dbReference type="EMBL" id="BK002998">
    <property type="protein sequence ID" value="DAA03198.1"/>
    <property type="molecule type" value="Genomic_DNA"/>
</dbReference>
<dbReference type="OrthoDB" id="205782at2759"/>
<evidence type="ECO:0000313" key="1">
    <source>
        <dbReference type="EMBL" id="DAA03198.1"/>
    </source>
</evidence>
<name>Q6IIR8_DROME</name>
<dbReference type="ExpressionAtlas" id="Q6IIR8">
    <property type="expression patterns" value="baseline and differential"/>
</dbReference>
<sequence length="135" mass="15087">MDTAAIKTSLPHAPLAGQQQPQQAQTTTAMAVAPTTITNAQTSAINAKNNIGAFFQTCKIYRLIGSFYNVVKMVLWHLDAFRRSFRGLNQHVCGGQDCIFCALKILIMNSGFKIIWYRHSKLTVKISEAYFWASQ</sequence>
<dbReference type="VEuPathDB" id="VectorBase:FBgn0000542"/>
<dbReference type="AlphaFoldDB" id="Q6IIR8"/>
<organism evidence="1">
    <name type="scientific">Drosophila melanogaster</name>
    <name type="common">Fruit fly</name>
    <dbReference type="NCBI Taxonomy" id="7227"/>
    <lineage>
        <taxon>Eukaryota</taxon>
        <taxon>Metazoa</taxon>
        <taxon>Ecdysozoa</taxon>
        <taxon>Arthropoda</taxon>
        <taxon>Hexapoda</taxon>
        <taxon>Insecta</taxon>
        <taxon>Pterygota</taxon>
        <taxon>Neoptera</taxon>
        <taxon>Endopterygota</taxon>
        <taxon>Diptera</taxon>
        <taxon>Brachycera</taxon>
        <taxon>Muscomorpha</taxon>
        <taxon>Ephydroidea</taxon>
        <taxon>Drosophilidae</taxon>
        <taxon>Drosophila</taxon>
        <taxon>Sophophora</taxon>
    </lineage>
</organism>
<protein>
    <submittedName>
        <fullName evidence="1">HDC17289</fullName>
    </submittedName>
</protein>
<accession>Q6IIR8</accession>
<gene>
    <name evidence="1" type="ORF">HDC17289</name>
</gene>
<proteinExistence type="predicted"/>
<reference evidence="1" key="1">
    <citation type="journal article" date="2003" name="Genome Biol.">
        <title>An integrated gene annotation and transcriptional profiling approach towards the full gene content of the Drosophila genome.</title>
        <authorList>
            <person name="Hild M."/>
            <person name="Beckmann B."/>
            <person name="Haas S.A."/>
            <person name="Koch B."/>
            <person name="Solovyev V."/>
            <person name="Busold C."/>
            <person name="Fellenberg K."/>
            <person name="Boutros M."/>
            <person name="Vingron M."/>
            <person name="Sauer F."/>
            <person name="Hoheisel J.D."/>
            <person name="Paro R."/>
        </authorList>
    </citation>
    <scope>NUCLEOTIDE SEQUENCE</scope>
</reference>